<dbReference type="GeneID" id="83217982"/>
<keyword evidence="2" id="KW-1185">Reference proteome</keyword>
<evidence type="ECO:0000313" key="2">
    <source>
        <dbReference type="Proteomes" id="UP001234581"/>
    </source>
</evidence>
<dbReference type="RefSeq" id="XP_058338694.1">
    <property type="nucleotide sequence ID" value="XM_058490558.1"/>
</dbReference>
<dbReference type="InterPro" id="IPR021047">
    <property type="entry name" value="Mannosyltransferase_CMT1"/>
</dbReference>
<name>A0AAD7XTF2_9FUNG</name>
<dbReference type="EMBL" id="JARTCD010000072">
    <property type="protein sequence ID" value="KAJ8653780.1"/>
    <property type="molecule type" value="Genomic_DNA"/>
</dbReference>
<protein>
    <recommendedName>
        <fullName evidence="3">Glycosyltransferase family 69 protein</fullName>
    </recommendedName>
</protein>
<proteinExistence type="predicted"/>
<dbReference type="AlphaFoldDB" id="A0AAD7XTF2"/>
<dbReference type="PANTHER" id="PTHR34144">
    <property type="entry name" value="CHROMOSOME 8, WHOLE GENOME SHOTGUN SEQUENCE"/>
    <property type="match status" value="1"/>
</dbReference>
<reference evidence="1 2" key="1">
    <citation type="submission" date="2023-03" db="EMBL/GenBank/DDBJ databases">
        <title>Genome sequence of Lichtheimia ornata CBS 291.66.</title>
        <authorList>
            <person name="Mohabir J.T."/>
            <person name="Shea T.P."/>
            <person name="Kurbessoian T."/>
            <person name="Berby B."/>
            <person name="Fontaine J."/>
            <person name="Livny J."/>
            <person name="Gnirke A."/>
            <person name="Stajich J.E."/>
            <person name="Cuomo C.A."/>
        </authorList>
    </citation>
    <scope>NUCLEOTIDE SEQUENCE [LARGE SCALE GENOMIC DNA]</scope>
    <source>
        <strain evidence="1">CBS 291.66</strain>
    </source>
</reference>
<evidence type="ECO:0008006" key="3">
    <source>
        <dbReference type="Google" id="ProtNLM"/>
    </source>
</evidence>
<accession>A0AAD7XTF2</accession>
<comment type="caution">
    <text evidence="1">The sequence shown here is derived from an EMBL/GenBank/DDBJ whole genome shotgun (WGS) entry which is preliminary data.</text>
</comment>
<dbReference type="Pfam" id="PF11735">
    <property type="entry name" value="CAP59_mtransfer"/>
    <property type="match status" value="1"/>
</dbReference>
<sequence length="366" mass="42330">MQSLFRTRVSKRRFFIILVVFSLASFTILFQHGLSSPSLYTTDKKIPNKPSLFIAANLYNNEPILNYWMTEVERLAQWAGPSRVFISVYENGSKDQTKKILASWRDRLEELDIPHSIVTDDQPKITADSIRRIVTLANVRNQALAPLFENANGSSSSSSSSSYDRIVYLNDIVFRLEDVLKLLDTNGGDFDAACGLDFFGRFYDVFATREIDGRWVGSGDYPYFADETSQKLLRQGQPVPVYSCWNGMAVFAAEPFINHHLQFRAILPKEPQPPVEASECCLIFTDLRDVQKDARVFINPKVRVAYDLFHYWYARTILPLWNPFMLLYNHPNHDMDNEKEAEWTYQVHKAYDMGVDERDYICLQPR</sequence>
<organism evidence="1 2">
    <name type="scientific">Lichtheimia ornata</name>
    <dbReference type="NCBI Taxonomy" id="688661"/>
    <lineage>
        <taxon>Eukaryota</taxon>
        <taxon>Fungi</taxon>
        <taxon>Fungi incertae sedis</taxon>
        <taxon>Mucoromycota</taxon>
        <taxon>Mucoromycotina</taxon>
        <taxon>Mucoromycetes</taxon>
        <taxon>Mucorales</taxon>
        <taxon>Lichtheimiaceae</taxon>
        <taxon>Lichtheimia</taxon>
    </lineage>
</organism>
<evidence type="ECO:0000313" key="1">
    <source>
        <dbReference type="EMBL" id="KAJ8653780.1"/>
    </source>
</evidence>
<gene>
    <name evidence="1" type="ORF">O0I10_010579</name>
</gene>
<dbReference type="PANTHER" id="PTHR34144:SF7">
    <property type="entry name" value="EXPORT PROTEIN (CAP59), PUTATIVE (AFU_ORTHOLOGUE AFUA_7G05020)-RELATED"/>
    <property type="match status" value="1"/>
</dbReference>
<dbReference type="Proteomes" id="UP001234581">
    <property type="component" value="Unassembled WGS sequence"/>
</dbReference>